<accession>A0A4C1V6X1</accession>
<evidence type="ECO:0000313" key="1">
    <source>
        <dbReference type="EMBL" id="GBP34270.1"/>
    </source>
</evidence>
<proteinExistence type="predicted"/>
<dbReference type="EMBL" id="BGZK01000286">
    <property type="protein sequence ID" value="GBP34270.1"/>
    <property type="molecule type" value="Genomic_DNA"/>
</dbReference>
<reference evidence="1 2" key="1">
    <citation type="journal article" date="2019" name="Commun. Biol.">
        <title>The bagworm genome reveals a unique fibroin gene that provides high tensile strength.</title>
        <authorList>
            <person name="Kono N."/>
            <person name="Nakamura H."/>
            <person name="Ohtoshi R."/>
            <person name="Tomita M."/>
            <person name="Numata K."/>
            <person name="Arakawa K."/>
        </authorList>
    </citation>
    <scope>NUCLEOTIDE SEQUENCE [LARGE SCALE GENOMIC DNA]</scope>
</reference>
<dbReference type="AlphaFoldDB" id="A0A4C1V6X1"/>
<protein>
    <submittedName>
        <fullName evidence="1">Uncharacterized protein</fullName>
    </submittedName>
</protein>
<evidence type="ECO:0000313" key="2">
    <source>
        <dbReference type="Proteomes" id="UP000299102"/>
    </source>
</evidence>
<name>A0A4C1V6X1_EUMVA</name>
<organism evidence="1 2">
    <name type="scientific">Eumeta variegata</name>
    <name type="common">Bagworm moth</name>
    <name type="synonym">Eumeta japonica</name>
    <dbReference type="NCBI Taxonomy" id="151549"/>
    <lineage>
        <taxon>Eukaryota</taxon>
        <taxon>Metazoa</taxon>
        <taxon>Ecdysozoa</taxon>
        <taxon>Arthropoda</taxon>
        <taxon>Hexapoda</taxon>
        <taxon>Insecta</taxon>
        <taxon>Pterygota</taxon>
        <taxon>Neoptera</taxon>
        <taxon>Endopterygota</taxon>
        <taxon>Lepidoptera</taxon>
        <taxon>Glossata</taxon>
        <taxon>Ditrysia</taxon>
        <taxon>Tineoidea</taxon>
        <taxon>Psychidae</taxon>
        <taxon>Oiketicinae</taxon>
        <taxon>Eumeta</taxon>
    </lineage>
</organism>
<sequence>MNLYIGIVKLNALNEYLVTERTTIVDNAVTFGIKKCNDMDINIEKRGRRRVKRTMPGESAHDAGLSIQEEIRRSMYECIDRFIQEYDTARFGAMQYGP</sequence>
<keyword evidence="2" id="KW-1185">Reference proteome</keyword>
<dbReference type="Proteomes" id="UP000299102">
    <property type="component" value="Unassembled WGS sequence"/>
</dbReference>
<comment type="caution">
    <text evidence="1">The sequence shown here is derived from an EMBL/GenBank/DDBJ whole genome shotgun (WGS) entry which is preliminary data.</text>
</comment>
<gene>
    <name evidence="1" type="ORF">EVAR_13409_1</name>
</gene>
<dbReference type="OrthoDB" id="10063284at2759"/>